<name>A0A182Y9E4_ANOST</name>
<organism evidence="1 2">
    <name type="scientific">Anopheles stephensi</name>
    <name type="common">Indo-Pakistan malaria mosquito</name>
    <dbReference type="NCBI Taxonomy" id="30069"/>
    <lineage>
        <taxon>Eukaryota</taxon>
        <taxon>Metazoa</taxon>
        <taxon>Ecdysozoa</taxon>
        <taxon>Arthropoda</taxon>
        <taxon>Hexapoda</taxon>
        <taxon>Insecta</taxon>
        <taxon>Pterygota</taxon>
        <taxon>Neoptera</taxon>
        <taxon>Endopterygota</taxon>
        <taxon>Diptera</taxon>
        <taxon>Nematocera</taxon>
        <taxon>Culicoidea</taxon>
        <taxon>Culicidae</taxon>
        <taxon>Anophelinae</taxon>
        <taxon>Anopheles</taxon>
    </lineage>
</organism>
<dbReference type="InterPro" id="IPR009511">
    <property type="entry name" value="MAD1/Cdc20-bound-Mad2-bd"/>
</dbReference>
<dbReference type="AlphaFoldDB" id="A0A182Y9E4"/>
<reference evidence="2" key="1">
    <citation type="journal article" date="2014" name="Genome Biol.">
        <title>Genome analysis of a major urban malaria vector mosquito, Anopheles stephensi.</title>
        <authorList>
            <person name="Jiang X."/>
            <person name="Peery A."/>
            <person name="Hall A.B."/>
            <person name="Sharma A."/>
            <person name="Chen X.G."/>
            <person name="Waterhouse R.M."/>
            <person name="Komissarov A."/>
            <person name="Riehle M.M."/>
            <person name="Shouche Y."/>
            <person name="Sharakhova M.V."/>
            <person name="Lawson D."/>
            <person name="Pakpour N."/>
            <person name="Arensburger P."/>
            <person name="Davidson V.L."/>
            <person name="Eiglmeier K."/>
            <person name="Emrich S."/>
            <person name="George P."/>
            <person name="Kennedy R.C."/>
            <person name="Mane S.P."/>
            <person name="Maslen G."/>
            <person name="Oringanje C."/>
            <person name="Qi Y."/>
            <person name="Settlage R."/>
            <person name="Tojo M."/>
            <person name="Tubio J.M."/>
            <person name="Unger M.F."/>
            <person name="Wang B."/>
            <person name="Vernick K.D."/>
            <person name="Ribeiro J.M."/>
            <person name="James A.A."/>
            <person name="Michel K."/>
            <person name="Riehle M.A."/>
            <person name="Luckhart S."/>
            <person name="Sharakhov I.V."/>
            <person name="Tu Z."/>
        </authorList>
    </citation>
    <scope>NUCLEOTIDE SEQUENCE [LARGE SCALE GENOMIC DNA]</scope>
    <source>
        <strain evidence="2">Indian</strain>
    </source>
</reference>
<dbReference type="VEuPathDB" id="VectorBase:ASTEI05080"/>
<dbReference type="InterPro" id="IPR053729">
    <property type="entry name" value="MAD2L1BP_domain_sf"/>
</dbReference>
<dbReference type="GO" id="GO:0005634">
    <property type="term" value="C:nucleus"/>
    <property type="evidence" value="ECO:0007669"/>
    <property type="project" value="InterPro"/>
</dbReference>
<dbReference type="VEuPathDB" id="VectorBase:ASTE004758"/>
<dbReference type="GO" id="GO:0007096">
    <property type="term" value="P:regulation of exit from mitosis"/>
    <property type="evidence" value="ECO:0007669"/>
    <property type="project" value="InterPro"/>
</dbReference>
<accession>A0A182Y9E4</accession>
<protein>
    <submittedName>
        <fullName evidence="1">Uncharacterized protein</fullName>
    </submittedName>
</protein>
<keyword evidence="2" id="KW-1185">Reference proteome</keyword>
<dbReference type="OMA" id="MDQNVKN"/>
<sequence length="275" mass="31065">MASITIELDTPFITPDCSTKILRTIFELLLYNRRQIPFPYATFRMMVKKQDTADGANTSSVADVHAQKQREKAQHVVKCAEHILETLERILADHSAGELMVLFGKTIYTAKEAFVIKMPTVDANHFGANHRRKLESILRNTGLQLTQCDEFVTEQIVLGDTNVFVMVQLPISSEPVGKLYGMNMLDEYQLPRKCASYAIDFKLATASEEELSNSCCKQVTIYSEHTELSSDASAIDDTQKKEAEAESAWNNRWFLLDTVVNGFSLKSAKNNQLWK</sequence>
<dbReference type="RefSeq" id="XP_035897949.1">
    <property type="nucleotide sequence ID" value="XM_036042056.1"/>
</dbReference>
<dbReference type="OrthoDB" id="6334764at2759"/>
<dbReference type="GeneID" id="118505779"/>
<dbReference type="Pfam" id="PF06581">
    <property type="entry name" value="p31comet"/>
    <property type="match status" value="1"/>
</dbReference>
<dbReference type="PANTHER" id="PTHR15681:SF1">
    <property type="entry name" value="MAD2L1-BINDING PROTEIN"/>
    <property type="match status" value="1"/>
</dbReference>
<dbReference type="Gene3D" id="3.30.900.20">
    <property type="match status" value="1"/>
</dbReference>
<dbReference type="PANTHER" id="PTHR15681">
    <property type="entry name" value="MAD2L1-BINDING PROTEIN"/>
    <property type="match status" value="1"/>
</dbReference>
<reference evidence="1" key="2">
    <citation type="submission" date="2020-05" db="UniProtKB">
        <authorList>
            <consortium name="EnsemblMetazoa"/>
        </authorList>
    </citation>
    <scope>IDENTIFICATION</scope>
    <source>
        <strain evidence="1">Indian</strain>
    </source>
</reference>
<dbReference type="EnsemblMetazoa" id="ASTEI05080-RA">
    <property type="protein sequence ID" value="ASTEI05080-PA"/>
    <property type="gene ID" value="ASTEI05080"/>
</dbReference>
<proteinExistence type="predicted"/>
<evidence type="ECO:0000313" key="2">
    <source>
        <dbReference type="Proteomes" id="UP000076408"/>
    </source>
</evidence>
<dbReference type="KEGG" id="aste:118505779"/>
<evidence type="ECO:0000313" key="1">
    <source>
        <dbReference type="EnsemblMetazoa" id="ASTEI05080-PA"/>
    </source>
</evidence>
<dbReference type="VEuPathDB" id="VectorBase:ASTEI20_032290"/>
<dbReference type="Proteomes" id="UP000076408">
    <property type="component" value="Unassembled WGS sequence"/>
</dbReference>